<dbReference type="Proteomes" id="UP000765509">
    <property type="component" value="Unassembled WGS sequence"/>
</dbReference>
<evidence type="ECO:0000313" key="2">
    <source>
        <dbReference type="Proteomes" id="UP000765509"/>
    </source>
</evidence>
<gene>
    <name evidence="1" type="ORF">O181_098944</name>
</gene>
<keyword evidence="2" id="KW-1185">Reference proteome</keyword>
<dbReference type="SUPFAM" id="SSF53098">
    <property type="entry name" value="Ribonuclease H-like"/>
    <property type="match status" value="1"/>
</dbReference>
<dbReference type="InterPro" id="IPR012337">
    <property type="entry name" value="RNaseH-like_sf"/>
</dbReference>
<comment type="caution">
    <text evidence="1">The sequence shown here is derived from an EMBL/GenBank/DDBJ whole genome shotgun (WGS) entry which is preliminary data.</text>
</comment>
<reference evidence="1" key="1">
    <citation type="submission" date="2021-03" db="EMBL/GenBank/DDBJ databases">
        <title>Draft genome sequence of rust myrtle Austropuccinia psidii MF-1, a brazilian biotype.</title>
        <authorList>
            <person name="Quecine M.C."/>
            <person name="Pachon D.M.R."/>
            <person name="Bonatelli M.L."/>
            <person name="Correr F.H."/>
            <person name="Franceschini L.M."/>
            <person name="Leite T.F."/>
            <person name="Margarido G.R.A."/>
            <person name="Almeida C.A."/>
            <person name="Ferrarezi J.A."/>
            <person name="Labate C.A."/>
        </authorList>
    </citation>
    <scope>NUCLEOTIDE SEQUENCE</scope>
    <source>
        <strain evidence="1">MF-1</strain>
    </source>
</reference>
<dbReference type="PANTHER" id="PTHR35046">
    <property type="entry name" value="ZINC KNUCKLE (CCHC-TYPE) FAMILY PROTEIN"/>
    <property type="match status" value="1"/>
</dbReference>
<name>A0A9Q3JBS5_9BASI</name>
<proteinExistence type="predicted"/>
<dbReference type="AlphaFoldDB" id="A0A9Q3JBS5"/>
<organism evidence="1 2">
    <name type="scientific">Austropuccinia psidii MF-1</name>
    <dbReference type="NCBI Taxonomy" id="1389203"/>
    <lineage>
        <taxon>Eukaryota</taxon>
        <taxon>Fungi</taxon>
        <taxon>Dikarya</taxon>
        <taxon>Basidiomycota</taxon>
        <taxon>Pucciniomycotina</taxon>
        <taxon>Pucciniomycetes</taxon>
        <taxon>Pucciniales</taxon>
        <taxon>Sphaerophragmiaceae</taxon>
        <taxon>Austropuccinia</taxon>
    </lineage>
</organism>
<protein>
    <recommendedName>
        <fullName evidence="3">Integrase catalytic domain-containing protein</fullName>
    </recommendedName>
</protein>
<evidence type="ECO:0008006" key="3">
    <source>
        <dbReference type="Google" id="ProtNLM"/>
    </source>
</evidence>
<dbReference type="Gene3D" id="3.30.420.10">
    <property type="entry name" value="Ribonuclease H-like superfamily/Ribonuclease H"/>
    <property type="match status" value="1"/>
</dbReference>
<dbReference type="InterPro" id="IPR036397">
    <property type="entry name" value="RNaseH_sf"/>
</dbReference>
<dbReference type="EMBL" id="AVOT02067789">
    <property type="protein sequence ID" value="MBW0559229.1"/>
    <property type="molecule type" value="Genomic_DNA"/>
</dbReference>
<dbReference type="PANTHER" id="PTHR35046:SF9">
    <property type="entry name" value="RNA-DIRECTED DNA POLYMERASE"/>
    <property type="match status" value="1"/>
</dbReference>
<dbReference type="OrthoDB" id="2273864at2759"/>
<accession>A0A9Q3JBS5</accession>
<evidence type="ECO:0000313" key="1">
    <source>
        <dbReference type="EMBL" id="MBW0559229.1"/>
    </source>
</evidence>
<sequence length="90" mass="10364">MDWVKGLIPGGKETFNALLIIVNRFRKRIRCLPCHKEDTHIDTALLFWDNIISTCAVPKIIISHRDPKFAAEFWTNVYDMLGIELSFSTA</sequence>
<dbReference type="GO" id="GO:0003676">
    <property type="term" value="F:nucleic acid binding"/>
    <property type="evidence" value="ECO:0007669"/>
    <property type="project" value="InterPro"/>
</dbReference>